<comment type="similarity">
    <text evidence="2">Belongs to the TonB family.</text>
</comment>
<evidence type="ECO:0000256" key="4">
    <source>
        <dbReference type="ARBA" id="ARBA00022475"/>
    </source>
</evidence>
<reference evidence="14" key="1">
    <citation type="submission" date="2016-11" db="EMBL/GenBank/DDBJ databases">
        <title>Comparative genomic and phenotypic analysis of Granulibacter bethesdensis clinical isolates from patients with chronic granulomatous disease.</title>
        <authorList>
            <person name="Zarember K.A."/>
            <person name="Porcella S.F."/>
            <person name="Chu J."/>
            <person name="Ding L."/>
            <person name="Dahlstrom E."/>
            <person name="Barbian K."/>
            <person name="Martens C."/>
            <person name="Sykora L."/>
            <person name="Kramer S."/>
            <person name="Pettinato A.M."/>
            <person name="Hong H."/>
            <person name="Wald G."/>
            <person name="Berg L.J."/>
            <person name="Rogge L.S."/>
            <person name="Greenberg D.E."/>
            <person name="Falcone E.L."/>
            <person name="Neves J.F."/>
            <person name="Simoes M.J."/>
            <person name="Casal M."/>
            <person name="Rodriguez-Lopez F.C."/>
            <person name="Zelazny A."/>
            <person name="Gallin J.I."/>
            <person name="Holland S.M."/>
        </authorList>
    </citation>
    <scope>NUCLEOTIDE SEQUENCE [LARGE SCALE GENOMIC DNA]</scope>
    <source>
        <strain evidence="14">NIH9.1</strain>
    </source>
</reference>
<evidence type="ECO:0000256" key="9">
    <source>
        <dbReference type="ARBA" id="ARBA00023136"/>
    </source>
</evidence>
<dbReference type="AlphaFoldDB" id="A0AAC9KC74"/>
<accession>A0AAC9KC74</accession>
<keyword evidence="7" id="KW-0653">Protein transport</keyword>
<keyword evidence="5" id="KW-0997">Cell inner membrane</keyword>
<evidence type="ECO:0000256" key="2">
    <source>
        <dbReference type="ARBA" id="ARBA00006555"/>
    </source>
</evidence>
<organism evidence="13 14">
    <name type="scientific">Granulibacter bethesdensis</name>
    <dbReference type="NCBI Taxonomy" id="364410"/>
    <lineage>
        <taxon>Bacteria</taxon>
        <taxon>Pseudomonadati</taxon>
        <taxon>Pseudomonadota</taxon>
        <taxon>Alphaproteobacteria</taxon>
        <taxon>Acetobacterales</taxon>
        <taxon>Acetobacteraceae</taxon>
        <taxon>Granulibacter</taxon>
    </lineage>
</organism>
<evidence type="ECO:0000256" key="11">
    <source>
        <dbReference type="SAM" id="Phobius"/>
    </source>
</evidence>
<feature type="domain" description="TonB C-terminal" evidence="12">
    <location>
        <begin position="228"/>
        <end position="318"/>
    </location>
</feature>
<dbReference type="InterPro" id="IPR006260">
    <property type="entry name" value="TonB/TolA_C"/>
</dbReference>
<name>A0AAC9KC74_9PROT</name>
<dbReference type="InterPro" id="IPR051045">
    <property type="entry name" value="TonB-dependent_transducer"/>
</dbReference>
<comment type="subcellular location">
    <subcellularLocation>
        <location evidence="1">Cell inner membrane</location>
        <topology evidence="1">Single-pass membrane protein</topology>
        <orientation evidence="1">Periplasmic side</orientation>
    </subcellularLocation>
</comment>
<dbReference type="SUPFAM" id="SSF74653">
    <property type="entry name" value="TolA/TonB C-terminal domain"/>
    <property type="match status" value="1"/>
</dbReference>
<sequence length="318" mass="33222">MSNLTARQSITASSSFRTGASSSFRTGASSSFRTGASSSFRREESSFFRLGTSSSFRTRMGWALLAGLLLHLLLLAALTAPEWLPAGWMAALDQTPKTPPSQAQIEMVVQDTPSVGDTAQKAGGAPQPPPQQTSDKTAPAAPPPPPLAMPQADLAGDVPEPPAAVQAPSPKDALKQPQKTASAPPSATPPPSSSPSSSPSWEQTDLGSTEVRLGDPDSGTGIVTGPVIPAKPDAKFHNKPPAYPREAALRGEHGTVDTIIHIQPDGSVGEVEIVSSSGYAMLDVATLQALKKWRFHPAMQDGHPIAAIFPFSVNFVTH</sequence>
<keyword evidence="4" id="KW-1003">Cell membrane</keyword>
<dbReference type="PROSITE" id="PS52015">
    <property type="entry name" value="TONB_CTD"/>
    <property type="match status" value="1"/>
</dbReference>
<evidence type="ECO:0000313" key="13">
    <source>
        <dbReference type="EMBL" id="APH53318.1"/>
    </source>
</evidence>
<evidence type="ECO:0000256" key="5">
    <source>
        <dbReference type="ARBA" id="ARBA00022519"/>
    </source>
</evidence>
<dbReference type="GO" id="GO:0031992">
    <property type="term" value="F:energy transducer activity"/>
    <property type="evidence" value="ECO:0007669"/>
    <property type="project" value="TreeGrafter"/>
</dbReference>
<protein>
    <submittedName>
        <fullName evidence="13">TonB protein</fullName>
    </submittedName>
</protein>
<gene>
    <name evidence="13" type="ORF">GbCGDNIH9_0096</name>
</gene>
<evidence type="ECO:0000256" key="3">
    <source>
        <dbReference type="ARBA" id="ARBA00022448"/>
    </source>
</evidence>
<evidence type="ECO:0000313" key="14">
    <source>
        <dbReference type="Proteomes" id="UP000182373"/>
    </source>
</evidence>
<dbReference type="InterPro" id="IPR037682">
    <property type="entry name" value="TonB_C"/>
</dbReference>
<dbReference type="GO" id="GO:0015031">
    <property type="term" value="P:protein transport"/>
    <property type="evidence" value="ECO:0007669"/>
    <property type="project" value="UniProtKB-KW"/>
</dbReference>
<keyword evidence="8 11" id="KW-1133">Transmembrane helix</keyword>
<dbReference type="GO" id="GO:0055085">
    <property type="term" value="P:transmembrane transport"/>
    <property type="evidence" value="ECO:0007669"/>
    <property type="project" value="InterPro"/>
</dbReference>
<dbReference type="Proteomes" id="UP000182373">
    <property type="component" value="Chromosome"/>
</dbReference>
<evidence type="ECO:0000256" key="10">
    <source>
        <dbReference type="SAM" id="MobiDB-lite"/>
    </source>
</evidence>
<keyword evidence="6 11" id="KW-0812">Transmembrane</keyword>
<keyword evidence="9 11" id="KW-0472">Membrane</keyword>
<dbReference type="Gene3D" id="3.30.1150.10">
    <property type="match status" value="1"/>
</dbReference>
<dbReference type="PANTHER" id="PTHR33446:SF2">
    <property type="entry name" value="PROTEIN TONB"/>
    <property type="match status" value="1"/>
</dbReference>
<dbReference type="NCBIfam" id="TIGR01352">
    <property type="entry name" value="tonB_Cterm"/>
    <property type="match status" value="1"/>
</dbReference>
<dbReference type="EMBL" id="CP018191">
    <property type="protein sequence ID" value="APH53318.1"/>
    <property type="molecule type" value="Genomic_DNA"/>
</dbReference>
<evidence type="ECO:0000256" key="7">
    <source>
        <dbReference type="ARBA" id="ARBA00022927"/>
    </source>
</evidence>
<evidence type="ECO:0000256" key="1">
    <source>
        <dbReference type="ARBA" id="ARBA00004383"/>
    </source>
</evidence>
<dbReference type="Pfam" id="PF03544">
    <property type="entry name" value="TonB_C"/>
    <property type="match status" value="1"/>
</dbReference>
<dbReference type="PANTHER" id="PTHR33446">
    <property type="entry name" value="PROTEIN TONB-RELATED"/>
    <property type="match status" value="1"/>
</dbReference>
<dbReference type="GO" id="GO:0098797">
    <property type="term" value="C:plasma membrane protein complex"/>
    <property type="evidence" value="ECO:0007669"/>
    <property type="project" value="TreeGrafter"/>
</dbReference>
<feature type="transmembrane region" description="Helical" evidence="11">
    <location>
        <begin position="60"/>
        <end position="80"/>
    </location>
</feature>
<evidence type="ECO:0000256" key="6">
    <source>
        <dbReference type="ARBA" id="ARBA00022692"/>
    </source>
</evidence>
<proteinExistence type="inferred from homology"/>
<evidence type="ECO:0000259" key="12">
    <source>
        <dbReference type="PROSITE" id="PS52015"/>
    </source>
</evidence>
<keyword evidence="3" id="KW-0813">Transport</keyword>
<evidence type="ECO:0000256" key="8">
    <source>
        <dbReference type="ARBA" id="ARBA00022989"/>
    </source>
</evidence>
<feature type="region of interest" description="Disordered" evidence="10">
    <location>
        <begin position="115"/>
        <end position="238"/>
    </location>
</feature>